<dbReference type="AlphaFoldDB" id="A3IJ71"/>
<reference evidence="1 2" key="1">
    <citation type="submission" date="2007-03" db="EMBL/GenBank/DDBJ databases">
        <authorList>
            <person name="Stal L."/>
            <person name="Ferriera S."/>
            <person name="Johnson J."/>
            <person name="Kravitz S."/>
            <person name="Beeson K."/>
            <person name="Sutton G."/>
            <person name="Rogers Y.-H."/>
            <person name="Friedman R."/>
            <person name="Frazier M."/>
            <person name="Venter J.C."/>
        </authorList>
    </citation>
    <scope>NUCLEOTIDE SEQUENCE [LARGE SCALE GENOMIC DNA]</scope>
    <source>
        <strain evidence="1 2">CCY0110</strain>
    </source>
</reference>
<gene>
    <name evidence="1" type="ORF">CY0110_18697</name>
</gene>
<dbReference type="EMBL" id="AAXW01000002">
    <property type="protein sequence ID" value="EAZ93853.1"/>
    <property type="molecule type" value="Genomic_DNA"/>
</dbReference>
<protein>
    <submittedName>
        <fullName evidence="1">Uncharacterized protein</fullName>
    </submittedName>
</protein>
<keyword evidence="2" id="KW-1185">Reference proteome</keyword>
<proteinExistence type="predicted"/>
<sequence length="29" mass="3549">MLWVNRQMILKLFTMILNNLTLGKRKLFL</sequence>
<accession>A3IJ71</accession>
<dbReference type="Proteomes" id="UP000003781">
    <property type="component" value="Unassembled WGS sequence"/>
</dbReference>
<evidence type="ECO:0000313" key="2">
    <source>
        <dbReference type="Proteomes" id="UP000003781"/>
    </source>
</evidence>
<name>A3IJ71_9CHRO</name>
<evidence type="ECO:0000313" key="1">
    <source>
        <dbReference type="EMBL" id="EAZ93853.1"/>
    </source>
</evidence>
<comment type="caution">
    <text evidence="1">The sequence shown here is derived from an EMBL/GenBank/DDBJ whole genome shotgun (WGS) entry which is preliminary data.</text>
</comment>
<organism evidence="1 2">
    <name type="scientific">Crocosphaera chwakensis CCY0110</name>
    <dbReference type="NCBI Taxonomy" id="391612"/>
    <lineage>
        <taxon>Bacteria</taxon>
        <taxon>Bacillati</taxon>
        <taxon>Cyanobacteriota</taxon>
        <taxon>Cyanophyceae</taxon>
        <taxon>Oscillatoriophycideae</taxon>
        <taxon>Chroococcales</taxon>
        <taxon>Aphanothecaceae</taxon>
        <taxon>Crocosphaera</taxon>
        <taxon>Crocosphaera chwakensis</taxon>
    </lineage>
</organism>